<keyword evidence="2" id="KW-1185">Reference proteome</keyword>
<dbReference type="RefSeq" id="WP_189356292.1">
    <property type="nucleotide sequence ID" value="NZ_BMYU01000002.1"/>
</dbReference>
<evidence type="ECO:0000313" key="2">
    <source>
        <dbReference type="Proteomes" id="UP000653343"/>
    </source>
</evidence>
<accession>A0ABQ2XW05</accession>
<gene>
    <name evidence="1" type="ORF">GCM10010946_13650</name>
</gene>
<evidence type="ECO:0000313" key="1">
    <source>
        <dbReference type="EMBL" id="GGX36919.1"/>
    </source>
</evidence>
<reference evidence="2" key="1">
    <citation type="journal article" date="2019" name="Int. J. Syst. Evol. Microbiol.">
        <title>The Global Catalogue of Microorganisms (GCM) 10K type strain sequencing project: providing services to taxonomists for standard genome sequencing and annotation.</title>
        <authorList>
            <consortium name="The Broad Institute Genomics Platform"/>
            <consortium name="The Broad Institute Genome Sequencing Center for Infectious Disease"/>
            <person name="Wu L."/>
            <person name="Ma J."/>
        </authorList>
    </citation>
    <scope>NUCLEOTIDE SEQUENCE [LARGE SCALE GENOMIC DNA]</scope>
    <source>
        <strain evidence="2">KCTC 23917</strain>
    </source>
</reference>
<name>A0ABQ2XW05_9BURK</name>
<comment type="caution">
    <text evidence="1">The sequence shown here is derived from an EMBL/GenBank/DDBJ whole genome shotgun (WGS) entry which is preliminary data.</text>
</comment>
<proteinExistence type="predicted"/>
<protein>
    <submittedName>
        <fullName evidence="1">Uncharacterized protein</fullName>
    </submittedName>
</protein>
<organism evidence="1 2">
    <name type="scientific">Undibacterium squillarum</name>
    <dbReference type="NCBI Taxonomy" id="1131567"/>
    <lineage>
        <taxon>Bacteria</taxon>
        <taxon>Pseudomonadati</taxon>
        <taxon>Pseudomonadota</taxon>
        <taxon>Betaproteobacteria</taxon>
        <taxon>Burkholderiales</taxon>
        <taxon>Oxalobacteraceae</taxon>
        <taxon>Undibacterium</taxon>
    </lineage>
</organism>
<dbReference type="EMBL" id="BMYU01000002">
    <property type="protein sequence ID" value="GGX36919.1"/>
    <property type="molecule type" value="Genomic_DNA"/>
</dbReference>
<sequence>MNTLSRDQVLAMSAQAHAWTEQEYRRHPAVRGDAEWMEKQRLLLADMALHLLQTALRKQALDTQELKKNLYSILTIADGFLPDHALKAFADQLYLPPATTTASEDMPQQRQAT</sequence>
<dbReference type="Proteomes" id="UP000653343">
    <property type="component" value="Unassembled WGS sequence"/>
</dbReference>